<organism evidence="1 2">
    <name type="scientific">Boletus edulis BED1</name>
    <dbReference type="NCBI Taxonomy" id="1328754"/>
    <lineage>
        <taxon>Eukaryota</taxon>
        <taxon>Fungi</taxon>
        <taxon>Dikarya</taxon>
        <taxon>Basidiomycota</taxon>
        <taxon>Agaricomycotina</taxon>
        <taxon>Agaricomycetes</taxon>
        <taxon>Agaricomycetidae</taxon>
        <taxon>Boletales</taxon>
        <taxon>Boletineae</taxon>
        <taxon>Boletaceae</taxon>
        <taxon>Boletoideae</taxon>
        <taxon>Boletus</taxon>
    </lineage>
</organism>
<name>A0AAD4BMX1_BOLED</name>
<dbReference type="Gene3D" id="3.40.50.300">
    <property type="entry name" value="P-loop containing nucleotide triphosphate hydrolases"/>
    <property type="match status" value="1"/>
</dbReference>
<reference evidence="1" key="2">
    <citation type="journal article" date="2020" name="Nat. Commun.">
        <title>Large-scale genome sequencing of mycorrhizal fungi provides insights into the early evolution of symbiotic traits.</title>
        <authorList>
            <person name="Miyauchi S."/>
            <person name="Kiss E."/>
            <person name="Kuo A."/>
            <person name="Drula E."/>
            <person name="Kohler A."/>
            <person name="Sanchez-Garcia M."/>
            <person name="Morin E."/>
            <person name="Andreopoulos B."/>
            <person name="Barry K.W."/>
            <person name="Bonito G."/>
            <person name="Buee M."/>
            <person name="Carver A."/>
            <person name="Chen C."/>
            <person name="Cichocki N."/>
            <person name="Clum A."/>
            <person name="Culley D."/>
            <person name="Crous P.W."/>
            <person name="Fauchery L."/>
            <person name="Girlanda M."/>
            <person name="Hayes R.D."/>
            <person name="Keri Z."/>
            <person name="LaButti K."/>
            <person name="Lipzen A."/>
            <person name="Lombard V."/>
            <person name="Magnuson J."/>
            <person name="Maillard F."/>
            <person name="Murat C."/>
            <person name="Nolan M."/>
            <person name="Ohm R.A."/>
            <person name="Pangilinan J."/>
            <person name="Pereira M.F."/>
            <person name="Perotto S."/>
            <person name="Peter M."/>
            <person name="Pfister S."/>
            <person name="Riley R."/>
            <person name="Sitrit Y."/>
            <person name="Stielow J.B."/>
            <person name="Szollosi G."/>
            <person name="Zifcakova L."/>
            <person name="Stursova M."/>
            <person name="Spatafora J.W."/>
            <person name="Tedersoo L."/>
            <person name="Vaario L.M."/>
            <person name="Yamada A."/>
            <person name="Yan M."/>
            <person name="Wang P."/>
            <person name="Xu J."/>
            <person name="Bruns T."/>
            <person name="Baldrian P."/>
            <person name="Vilgalys R."/>
            <person name="Dunand C."/>
            <person name="Henrissat B."/>
            <person name="Grigoriev I.V."/>
            <person name="Hibbett D."/>
            <person name="Nagy L.G."/>
            <person name="Martin F.M."/>
        </authorList>
    </citation>
    <scope>NUCLEOTIDE SEQUENCE</scope>
    <source>
        <strain evidence="1">BED1</strain>
    </source>
</reference>
<keyword evidence="2" id="KW-1185">Reference proteome</keyword>
<comment type="caution">
    <text evidence="1">The sequence shown here is derived from an EMBL/GenBank/DDBJ whole genome shotgun (WGS) entry which is preliminary data.</text>
</comment>
<dbReference type="AlphaFoldDB" id="A0AAD4BMX1"/>
<accession>A0AAD4BMX1</accession>
<evidence type="ECO:0000313" key="2">
    <source>
        <dbReference type="Proteomes" id="UP001194468"/>
    </source>
</evidence>
<proteinExistence type="predicted"/>
<dbReference type="SUPFAM" id="SSF52540">
    <property type="entry name" value="P-loop containing nucleoside triphosphate hydrolases"/>
    <property type="match status" value="1"/>
</dbReference>
<dbReference type="CDD" id="cd18809">
    <property type="entry name" value="SF1_C_RecD"/>
    <property type="match status" value="1"/>
</dbReference>
<feature type="non-terminal residue" evidence="1">
    <location>
        <position position="1"/>
    </location>
</feature>
<evidence type="ECO:0000313" key="1">
    <source>
        <dbReference type="EMBL" id="KAF8435172.1"/>
    </source>
</evidence>
<protein>
    <submittedName>
        <fullName evidence="1">Uncharacterized protein</fullName>
    </submittedName>
</protein>
<gene>
    <name evidence="1" type="ORF">L210DRAFT_794512</name>
</gene>
<sequence length="166" mass="19261">LANGSRATISNITLDEREPPNIMETAINEVKEVKLMYPPRFLILRLESSTNQRMPYLENKEVPLFPVTRKFTIDSNPPCFVTRRQFPLTPAYAFTDFKSQGQTIENVLVDIGKTANFKLTPFNAYVALSRGIERSRIRLLRDFEDYLFTTPPSEELKEEESRLREL</sequence>
<dbReference type="EMBL" id="WHUW01000026">
    <property type="protein sequence ID" value="KAF8435172.1"/>
    <property type="molecule type" value="Genomic_DNA"/>
</dbReference>
<feature type="non-terminal residue" evidence="1">
    <location>
        <position position="166"/>
    </location>
</feature>
<reference evidence="1" key="1">
    <citation type="submission" date="2019-10" db="EMBL/GenBank/DDBJ databases">
        <authorList>
            <consortium name="DOE Joint Genome Institute"/>
            <person name="Kuo A."/>
            <person name="Miyauchi S."/>
            <person name="Kiss E."/>
            <person name="Drula E."/>
            <person name="Kohler A."/>
            <person name="Sanchez-Garcia M."/>
            <person name="Andreopoulos B."/>
            <person name="Barry K.W."/>
            <person name="Bonito G."/>
            <person name="Buee M."/>
            <person name="Carver A."/>
            <person name="Chen C."/>
            <person name="Cichocki N."/>
            <person name="Clum A."/>
            <person name="Culley D."/>
            <person name="Crous P.W."/>
            <person name="Fauchery L."/>
            <person name="Girlanda M."/>
            <person name="Hayes R."/>
            <person name="Keri Z."/>
            <person name="LaButti K."/>
            <person name="Lipzen A."/>
            <person name="Lombard V."/>
            <person name="Magnuson J."/>
            <person name="Maillard F."/>
            <person name="Morin E."/>
            <person name="Murat C."/>
            <person name="Nolan M."/>
            <person name="Ohm R."/>
            <person name="Pangilinan J."/>
            <person name="Pereira M."/>
            <person name="Perotto S."/>
            <person name="Peter M."/>
            <person name="Riley R."/>
            <person name="Sitrit Y."/>
            <person name="Stielow B."/>
            <person name="Szollosi G."/>
            <person name="Zifcakova L."/>
            <person name="Stursova M."/>
            <person name="Spatafora J.W."/>
            <person name="Tedersoo L."/>
            <person name="Vaario L.-M."/>
            <person name="Yamada A."/>
            <person name="Yan M."/>
            <person name="Wang P."/>
            <person name="Xu J."/>
            <person name="Bruns T."/>
            <person name="Baldrian P."/>
            <person name="Vilgalys R."/>
            <person name="Henrissat B."/>
            <person name="Grigoriev I.V."/>
            <person name="Hibbett D."/>
            <person name="Nagy L.G."/>
            <person name="Martin F.M."/>
        </authorList>
    </citation>
    <scope>NUCLEOTIDE SEQUENCE</scope>
    <source>
        <strain evidence="1">BED1</strain>
    </source>
</reference>
<dbReference type="Proteomes" id="UP001194468">
    <property type="component" value="Unassembled WGS sequence"/>
</dbReference>
<dbReference type="InterPro" id="IPR027417">
    <property type="entry name" value="P-loop_NTPase"/>
</dbReference>